<feature type="compositionally biased region" description="Low complexity" evidence="1">
    <location>
        <begin position="220"/>
        <end position="244"/>
    </location>
</feature>
<evidence type="ECO:0000313" key="3">
    <source>
        <dbReference type="EMBL" id="KAF2098583.1"/>
    </source>
</evidence>
<feature type="chain" id="PRO_5040182596" evidence="2">
    <location>
        <begin position="21"/>
        <end position="317"/>
    </location>
</feature>
<dbReference type="EMBL" id="ML978126">
    <property type="protein sequence ID" value="KAF2098583.1"/>
    <property type="molecule type" value="Genomic_DNA"/>
</dbReference>
<keyword evidence="2" id="KW-0732">Signal</keyword>
<reference evidence="3" key="1">
    <citation type="journal article" date="2020" name="Stud. Mycol.">
        <title>101 Dothideomycetes genomes: a test case for predicting lifestyles and emergence of pathogens.</title>
        <authorList>
            <person name="Haridas S."/>
            <person name="Albert R."/>
            <person name="Binder M."/>
            <person name="Bloem J."/>
            <person name="Labutti K."/>
            <person name="Salamov A."/>
            <person name="Andreopoulos B."/>
            <person name="Baker S."/>
            <person name="Barry K."/>
            <person name="Bills G."/>
            <person name="Bluhm B."/>
            <person name="Cannon C."/>
            <person name="Castanera R."/>
            <person name="Culley D."/>
            <person name="Daum C."/>
            <person name="Ezra D."/>
            <person name="Gonzalez J."/>
            <person name="Henrissat B."/>
            <person name="Kuo A."/>
            <person name="Liang C."/>
            <person name="Lipzen A."/>
            <person name="Lutzoni F."/>
            <person name="Magnuson J."/>
            <person name="Mondo S."/>
            <person name="Nolan M."/>
            <person name="Ohm R."/>
            <person name="Pangilinan J."/>
            <person name="Park H.-J."/>
            <person name="Ramirez L."/>
            <person name="Alfaro M."/>
            <person name="Sun H."/>
            <person name="Tritt A."/>
            <person name="Yoshinaga Y."/>
            <person name="Zwiers L.-H."/>
            <person name="Turgeon B."/>
            <person name="Goodwin S."/>
            <person name="Spatafora J."/>
            <person name="Crous P."/>
            <person name="Grigoriev I."/>
        </authorList>
    </citation>
    <scope>NUCLEOTIDE SEQUENCE</scope>
    <source>
        <strain evidence="3">CBS 133067</strain>
    </source>
</reference>
<feature type="compositionally biased region" description="Low complexity" evidence="1">
    <location>
        <begin position="255"/>
        <end position="266"/>
    </location>
</feature>
<dbReference type="AlphaFoldDB" id="A0A9P4IEL0"/>
<feature type="compositionally biased region" description="Low complexity" evidence="1">
    <location>
        <begin position="185"/>
        <end position="209"/>
    </location>
</feature>
<comment type="caution">
    <text evidence="3">The sequence shown here is derived from an EMBL/GenBank/DDBJ whole genome shotgun (WGS) entry which is preliminary data.</text>
</comment>
<proteinExistence type="predicted"/>
<protein>
    <submittedName>
        <fullName evidence="3">Uncharacterized protein</fullName>
    </submittedName>
</protein>
<evidence type="ECO:0000256" key="1">
    <source>
        <dbReference type="SAM" id="MobiDB-lite"/>
    </source>
</evidence>
<sequence>MHTPSLIASALLALAPAVQAVGNAIIYNECDFDVFMWAVSVGEDDGPTKISSNGGKFSQQYKMLSKGGMSLKLSKTDQCTNITQMEYTLGSTTVWYDISNVNCDGTKCPFHSKGMYMESGSGCPTVTCPAGNATCGGAYTNFNDDWASKACTPDADTTLYLCSTSAGGSSDSGSTSVDAAGYIGSSTPAPSSSSSTPSSSAKATSSSTSSDDEVNAAAVSTPPSSTPSSTPSPSSTSSSSTPSSKSHHHSKSVEAEAAPATTSPPAVQDPHFVYTTLITYTTHWATKFVDERGVFHHKRQPEAALHPHARRHKLHQE</sequence>
<gene>
    <name evidence="3" type="ORF">NA57DRAFT_56240</name>
</gene>
<organism evidence="3 4">
    <name type="scientific">Rhizodiscina lignyota</name>
    <dbReference type="NCBI Taxonomy" id="1504668"/>
    <lineage>
        <taxon>Eukaryota</taxon>
        <taxon>Fungi</taxon>
        <taxon>Dikarya</taxon>
        <taxon>Ascomycota</taxon>
        <taxon>Pezizomycotina</taxon>
        <taxon>Dothideomycetes</taxon>
        <taxon>Pleosporomycetidae</taxon>
        <taxon>Aulographales</taxon>
        <taxon>Rhizodiscinaceae</taxon>
        <taxon>Rhizodiscina</taxon>
    </lineage>
</organism>
<evidence type="ECO:0000313" key="4">
    <source>
        <dbReference type="Proteomes" id="UP000799772"/>
    </source>
</evidence>
<dbReference type="PANTHER" id="PTHR36195:SF4">
    <property type="entry name" value="DOMAIN PROTEIN, PUTATIVE (AFU_ORTHOLOGUE AFUA_5G01990)-RELATED"/>
    <property type="match status" value="1"/>
</dbReference>
<accession>A0A9P4IEL0</accession>
<keyword evidence="4" id="KW-1185">Reference proteome</keyword>
<feature type="region of interest" description="Disordered" evidence="1">
    <location>
        <begin position="185"/>
        <end position="268"/>
    </location>
</feature>
<dbReference type="PANTHER" id="PTHR36195">
    <property type="entry name" value="DOMAIN PROTEIN, PUTATIVE (AFU_ORTHOLOGUE AFUA_5G01990)-RELATED-RELATED"/>
    <property type="match status" value="1"/>
</dbReference>
<dbReference type="OrthoDB" id="5144514at2759"/>
<dbReference type="Pfam" id="PF04681">
    <property type="entry name" value="Bys1"/>
    <property type="match status" value="1"/>
</dbReference>
<dbReference type="Proteomes" id="UP000799772">
    <property type="component" value="Unassembled WGS sequence"/>
</dbReference>
<feature type="signal peptide" evidence="2">
    <location>
        <begin position="1"/>
        <end position="20"/>
    </location>
</feature>
<name>A0A9P4IEL0_9PEZI</name>
<evidence type="ECO:0000256" key="2">
    <source>
        <dbReference type="SAM" id="SignalP"/>
    </source>
</evidence>
<dbReference type="InterPro" id="IPR006771">
    <property type="entry name" value="CetA-like"/>
</dbReference>